<evidence type="ECO:0000256" key="1">
    <source>
        <dbReference type="SAM" id="MobiDB-lite"/>
    </source>
</evidence>
<dbReference type="SUPFAM" id="SSF54909">
    <property type="entry name" value="Dimeric alpha+beta barrel"/>
    <property type="match status" value="1"/>
</dbReference>
<organism evidence="3 4">
    <name type="scientific">Seiridium unicorne</name>
    <dbReference type="NCBI Taxonomy" id="138068"/>
    <lineage>
        <taxon>Eukaryota</taxon>
        <taxon>Fungi</taxon>
        <taxon>Dikarya</taxon>
        <taxon>Ascomycota</taxon>
        <taxon>Pezizomycotina</taxon>
        <taxon>Sordariomycetes</taxon>
        <taxon>Xylariomycetidae</taxon>
        <taxon>Amphisphaeriales</taxon>
        <taxon>Sporocadaceae</taxon>
        <taxon>Seiridium</taxon>
    </lineage>
</organism>
<sequence>MAQKRLVNGTSDKINARWPYQAPKSDTGAASAESTESDPPRSTTIVTKVTMAGRIHRVTMFKLPEPEHQKQLIEAYKTLSKNQQKVSAQEALQGPMPASTSPPQLLLLPVAPVQLASDPAQDGKPYILSLDAGSAKDDPRSQGFTVVSKTNFASLDDMKYYDEKCEAHAALKAFAKQNLTIQGGPSGVLTVYFEAGASSSL</sequence>
<keyword evidence="4" id="KW-1185">Reference proteome</keyword>
<dbReference type="SMART" id="SM00886">
    <property type="entry name" value="Dabb"/>
    <property type="match status" value="1"/>
</dbReference>
<reference evidence="3 4" key="1">
    <citation type="journal article" date="2024" name="J. Plant Pathol.">
        <title>Sequence and assembly of the genome of Seiridium unicorne, isolate CBS 538.82, causal agent of cypress canker disease.</title>
        <authorList>
            <person name="Scali E."/>
            <person name="Rocca G.D."/>
            <person name="Danti R."/>
            <person name="Garbelotto M."/>
            <person name="Barberini S."/>
            <person name="Baroncelli R."/>
            <person name="Emiliani G."/>
        </authorList>
    </citation>
    <scope>NUCLEOTIDE SEQUENCE [LARGE SCALE GENOMIC DNA]</scope>
    <source>
        <strain evidence="3 4">BM-138-508</strain>
    </source>
</reference>
<accession>A0ABR2VBF2</accession>
<dbReference type="Gene3D" id="3.30.70.100">
    <property type="match status" value="1"/>
</dbReference>
<dbReference type="PROSITE" id="PS51502">
    <property type="entry name" value="S_R_A_B_BARREL"/>
    <property type="match status" value="1"/>
</dbReference>
<dbReference type="EMBL" id="JARVKF010000046">
    <property type="protein sequence ID" value="KAK9424101.1"/>
    <property type="molecule type" value="Genomic_DNA"/>
</dbReference>
<dbReference type="InterPro" id="IPR011008">
    <property type="entry name" value="Dimeric_a/b-barrel"/>
</dbReference>
<feature type="domain" description="Stress-response A/B barrel" evidence="2">
    <location>
        <begin position="55"/>
        <end position="193"/>
    </location>
</feature>
<evidence type="ECO:0000313" key="4">
    <source>
        <dbReference type="Proteomes" id="UP001408356"/>
    </source>
</evidence>
<protein>
    <submittedName>
        <fullName evidence="3">Stress responsive A/B barrel domain-containing protein</fullName>
    </submittedName>
</protein>
<dbReference type="InterPro" id="IPR013097">
    <property type="entry name" value="Dabb"/>
</dbReference>
<gene>
    <name evidence="3" type="ORF">SUNI508_03589</name>
</gene>
<feature type="region of interest" description="Disordered" evidence="1">
    <location>
        <begin position="1"/>
        <end position="43"/>
    </location>
</feature>
<dbReference type="Proteomes" id="UP001408356">
    <property type="component" value="Unassembled WGS sequence"/>
</dbReference>
<name>A0ABR2VBF2_9PEZI</name>
<comment type="caution">
    <text evidence="3">The sequence shown here is derived from an EMBL/GenBank/DDBJ whole genome shotgun (WGS) entry which is preliminary data.</text>
</comment>
<evidence type="ECO:0000259" key="2">
    <source>
        <dbReference type="PROSITE" id="PS51502"/>
    </source>
</evidence>
<dbReference type="Pfam" id="PF07876">
    <property type="entry name" value="Dabb"/>
    <property type="match status" value="1"/>
</dbReference>
<proteinExistence type="predicted"/>
<evidence type="ECO:0000313" key="3">
    <source>
        <dbReference type="EMBL" id="KAK9424101.1"/>
    </source>
</evidence>